<dbReference type="Gene3D" id="2.170.16.10">
    <property type="entry name" value="Hedgehog/Intein (Hint) domain"/>
    <property type="match status" value="1"/>
</dbReference>
<dbReference type="InterPro" id="IPR028992">
    <property type="entry name" value="Hedgehog/Intein_dom"/>
</dbReference>
<keyword evidence="3" id="KW-1185">Reference proteome</keyword>
<dbReference type="Pfam" id="PF13403">
    <property type="entry name" value="Hint_2"/>
    <property type="match status" value="1"/>
</dbReference>
<dbReference type="InterPro" id="IPR036844">
    <property type="entry name" value="Hint_dom_sf"/>
</dbReference>
<dbReference type="EMBL" id="CP122537">
    <property type="protein sequence ID" value="WGH78858.1"/>
    <property type="molecule type" value="Genomic_DNA"/>
</dbReference>
<accession>A0ABY8LEN2</accession>
<evidence type="ECO:0000259" key="1">
    <source>
        <dbReference type="Pfam" id="PF13403"/>
    </source>
</evidence>
<proteinExistence type="predicted"/>
<dbReference type="RefSeq" id="WP_279965609.1">
    <property type="nucleotide sequence ID" value="NZ_CP122537.1"/>
</dbReference>
<name>A0ABY8LEN2_9RHOB</name>
<dbReference type="Proteomes" id="UP001243420">
    <property type="component" value="Chromosome"/>
</dbReference>
<gene>
    <name evidence="2" type="ORF">P8627_00945</name>
</gene>
<evidence type="ECO:0000313" key="2">
    <source>
        <dbReference type="EMBL" id="WGH78858.1"/>
    </source>
</evidence>
<evidence type="ECO:0000313" key="3">
    <source>
        <dbReference type="Proteomes" id="UP001243420"/>
    </source>
</evidence>
<protein>
    <submittedName>
        <fullName evidence="2">Hint domain-containing protein</fullName>
    </submittedName>
</protein>
<organism evidence="2 3">
    <name type="scientific">Jannaschia ovalis</name>
    <dbReference type="NCBI Taxonomy" id="3038773"/>
    <lineage>
        <taxon>Bacteria</taxon>
        <taxon>Pseudomonadati</taxon>
        <taxon>Pseudomonadota</taxon>
        <taxon>Alphaproteobacteria</taxon>
        <taxon>Rhodobacterales</taxon>
        <taxon>Roseobacteraceae</taxon>
        <taxon>Jannaschia</taxon>
    </lineage>
</organism>
<dbReference type="SUPFAM" id="SSF51294">
    <property type="entry name" value="Hedgehog/intein (Hint) domain"/>
    <property type="match status" value="1"/>
</dbReference>
<feature type="domain" description="Hedgehog/Intein (Hint)" evidence="1">
    <location>
        <begin position="144"/>
        <end position="286"/>
    </location>
</feature>
<sequence length="352" mass="36677">MAVHFSEIGYTDAPPNFFEVAAPAGTDMSGYSIAIYGASGVLQTTMTFGTPDATMFGQDVYSFDESSPGYAEYGASEALALVDGDGNVVQFVSFEGKTVTPGSGPAAGVTSEDLGFLESGETFETRDGGATYSAQSAPNQGTVPCFARGTLIATPEGPRPVEALRPGDRVTTVDRGAQPVVWAWSGPQMLAAVAADARPILIAAGALGPGRPARDLVVSPQHRVLVGGLGQMMALFAGERLVAAKALTALPGVRFMRGRRAVDWVHLAFARHELILAEGCIAESLLLRRMVWAGLNAADRRALRTLFGCIPAGSDCANGPPARVILRVAEAQGILRRAKGGVRDAGPERMAG</sequence>
<reference evidence="2 3" key="1">
    <citation type="submission" date="2023-04" db="EMBL/GenBank/DDBJ databases">
        <title>Jannaschia ovalis sp. nov., a marine bacterium isolated from sea tidal flat.</title>
        <authorList>
            <person name="Kwon D.Y."/>
            <person name="Kim J.-J."/>
        </authorList>
    </citation>
    <scope>NUCLEOTIDE SEQUENCE [LARGE SCALE GENOMIC DNA]</scope>
    <source>
        <strain evidence="2 3">GRR-S6-38</strain>
    </source>
</reference>